<dbReference type="HOGENOM" id="CLU_1822799_0_0_0"/>
<dbReference type="EMBL" id="CP000360">
    <property type="protein sequence ID" value="ABF42153.1"/>
    <property type="molecule type" value="Genomic_DNA"/>
</dbReference>
<reference evidence="1 2" key="1">
    <citation type="journal article" date="2009" name="Appl. Environ. Microbiol.">
        <title>Three genomes from the phylum Acidobacteria provide insight into the lifestyles of these microorganisms in soils.</title>
        <authorList>
            <person name="Ward N.L."/>
            <person name="Challacombe J.F."/>
            <person name="Janssen P.H."/>
            <person name="Henrissat B."/>
            <person name="Coutinho P.M."/>
            <person name="Wu M."/>
            <person name="Xie G."/>
            <person name="Haft D.H."/>
            <person name="Sait M."/>
            <person name="Badger J."/>
            <person name="Barabote R.D."/>
            <person name="Bradley B."/>
            <person name="Brettin T.S."/>
            <person name="Brinkac L.M."/>
            <person name="Bruce D."/>
            <person name="Creasy T."/>
            <person name="Daugherty S.C."/>
            <person name="Davidsen T.M."/>
            <person name="DeBoy R.T."/>
            <person name="Detter J.C."/>
            <person name="Dodson R.J."/>
            <person name="Durkin A.S."/>
            <person name="Ganapathy A."/>
            <person name="Gwinn-Giglio M."/>
            <person name="Han C.S."/>
            <person name="Khouri H."/>
            <person name="Kiss H."/>
            <person name="Kothari S.P."/>
            <person name="Madupu R."/>
            <person name="Nelson K.E."/>
            <person name="Nelson W.C."/>
            <person name="Paulsen I."/>
            <person name="Penn K."/>
            <person name="Ren Q."/>
            <person name="Rosovitz M.J."/>
            <person name="Selengut J.D."/>
            <person name="Shrivastava S."/>
            <person name="Sullivan S.A."/>
            <person name="Tapia R."/>
            <person name="Thompson L.S."/>
            <person name="Watkins K.L."/>
            <person name="Yang Q."/>
            <person name="Yu C."/>
            <person name="Zafar N."/>
            <person name="Zhou L."/>
            <person name="Kuske C.R."/>
        </authorList>
    </citation>
    <scope>NUCLEOTIDE SEQUENCE [LARGE SCALE GENOMIC DNA]</scope>
    <source>
        <strain evidence="1 2">Ellin345</strain>
    </source>
</reference>
<sequence length="141" mass="15826">MARCEQCEGKEDRPCSYQTRTREYFGVLMPALRHVAYRCGYALAMHGSLKTDIDLIAFPWRESAASADHLKEQIRKAAEAIVGIARIRVGEEKPTKKACGRLAYSFYLVPEGYEGPYIDLSVMPIGVHPPDHPEVKDANQT</sequence>
<evidence type="ECO:0008006" key="3">
    <source>
        <dbReference type="Google" id="ProtNLM"/>
    </source>
</evidence>
<dbReference type="EnsemblBacteria" id="ABF42153">
    <property type="protein sequence ID" value="ABF42153"/>
    <property type="gene ID" value="Acid345_3152"/>
</dbReference>
<keyword evidence="2" id="KW-1185">Reference proteome</keyword>
<dbReference type="KEGG" id="aba:Acid345_3152"/>
<dbReference type="AlphaFoldDB" id="Q1ILU7"/>
<dbReference type="OrthoDB" id="1494467at2"/>
<accession>Q1ILU7</accession>
<proteinExistence type="predicted"/>
<name>Q1ILU7_KORVE</name>
<protein>
    <recommendedName>
        <fullName evidence="3">Polymerase nucleotidyl transferase domain-containing protein</fullName>
    </recommendedName>
</protein>
<evidence type="ECO:0000313" key="1">
    <source>
        <dbReference type="EMBL" id="ABF42153.1"/>
    </source>
</evidence>
<dbReference type="STRING" id="204669.Acid345_3152"/>
<dbReference type="Proteomes" id="UP000002432">
    <property type="component" value="Chromosome"/>
</dbReference>
<dbReference type="RefSeq" id="WP_011523952.1">
    <property type="nucleotide sequence ID" value="NC_008009.1"/>
</dbReference>
<gene>
    <name evidence="1" type="ordered locus">Acid345_3152</name>
</gene>
<organism evidence="1 2">
    <name type="scientific">Koribacter versatilis (strain Ellin345)</name>
    <dbReference type="NCBI Taxonomy" id="204669"/>
    <lineage>
        <taxon>Bacteria</taxon>
        <taxon>Pseudomonadati</taxon>
        <taxon>Acidobacteriota</taxon>
        <taxon>Terriglobia</taxon>
        <taxon>Terriglobales</taxon>
        <taxon>Candidatus Korobacteraceae</taxon>
        <taxon>Candidatus Korobacter</taxon>
    </lineage>
</organism>
<evidence type="ECO:0000313" key="2">
    <source>
        <dbReference type="Proteomes" id="UP000002432"/>
    </source>
</evidence>